<keyword evidence="1" id="KW-0732">Signal</keyword>
<reference evidence="2 3" key="1">
    <citation type="submission" date="2018-08" db="EMBL/GenBank/DDBJ databases">
        <title>A genome reference for cultivated species of the human gut microbiota.</title>
        <authorList>
            <person name="Zou Y."/>
            <person name="Xue W."/>
            <person name="Luo G."/>
        </authorList>
    </citation>
    <scope>NUCLEOTIDE SEQUENCE [LARGE SCALE GENOMIC DNA]</scope>
    <source>
        <strain evidence="2 3">AM30-26</strain>
    </source>
</reference>
<protein>
    <recommendedName>
        <fullName evidence="4">PKD domain-containing protein</fullName>
    </recommendedName>
</protein>
<evidence type="ECO:0000256" key="1">
    <source>
        <dbReference type="SAM" id="SignalP"/>
    </source>
</evidence>
<sequence length="459" mass="50686">MKKIYKQISGALLMLTLILNITACSPESFTSPNEAGIPVVSDYEDCIRIDVNKETNYVTFSFQGQKGVMPIWIIDGKNYSSSFNMTKYYRKAGDYSVEVKIANSNGVSDRAITRNFHIDKTIMTGFGGFDPESNFNIWRTATISEPTFWYAPGWSPIADPAYSLVNGTYTVTLPEATSETWQAQMPIKTNIATDAGKNYDFSVILTSTIDHPNVTVKLVDATEDKIYYFEGKTPLVANEPVCFWKSNMPGLDIANLNLVFDFGGNAAGTVMTIESIVLKDHANDDGTIVPEQEETPEPTWSAVDSEDNLWHSVTFTNEFYYAPGWNPIANPALNIDGATYTLNFPTATNEKWQNQVTFISDALTASAEENYDFRVILNASNDISSATIKLVQVGGGDNDNIFVFLLEDVKLTAGEDVTAKVINAKGVDITQAKLVFDFGGNPANTEVIIKDIILQKHKD</sequence>
<dbReference type="AlphaFoldDB" id="A0A414HL81"/>
<proteinExistence type="predicted"/>
<dbReference type="SUPFAM" id="SSF49785">
    <property type="entry name" value="Galactose-binding domain-like"/>
    <property type="match status" value="1"/>
</dbReference>
<feature type="signal peptide" evidence="1">
    <location>
        <begin position="1"/>
        <end position="23"/>
    </location>
</feature>
<evidence type="ECO:0008006" key="4">
    <source>
        <dbReference type="Google" id="ProtNLM"/>
    </source>
</evidence>
<comment type="caution">
    <text evidence="2">The sequence shown here is derived from an EMBL/GenBank/DDBJ whole genome shotgun (WGS) entry which is preliminary data.</text>
</comment>
<feature type="chain" id="PRO_5019429272" description="PKD domain-containing protein" evidence="1">
    <location>
        <begin position="24"/>
        <end position="459"/>
    </location>
</feature>
<name>A0A414HL81_BACT4</name>
<organism evidence="2 3">
    <name type="scientific">Bacteroides thetaiotaomicron</name>
    <dbReference type="NCBI Taxonomy" id="818"/>
    <lineage>
        <taxon>Bacteria</taxon>
        <taxon>Pseudomonadati</taxon>
        <taxon>Bacteroidota</taxon>
        <taxon>Bacteroidia</taxon>
        <taxon>Bacteroidales</taxon>
        <taxon>Bacteroidaceae</taxon>
        <taxon>Bacteroides</taxon>
    </lineage>
</organism>
<dbReference type="SUPFAM" id="SSF49299">
    <property type="entry name" value="PKD domain"/>
    <property type="match status" value="1"/>
</dbReference>
<dbReference type="Proteomes" id="UP000284785">
    <property type="component" value="Unassembled WGS sequence"/>
</dbReference>
<evidence type="ECO:0000313" key="3">
    <source>
        <dbReference type="Proteomes" id="UP000284785"/>
    </source>
</evidence>
<dbReference type="RefSeq" id="WP_117981418.1">
    <property type="nucleotide sequence ID" value="NZ_CABJDH010000010.1"/>
</dbReference>
<dbReference type="Gene3D" id="2.60.120.260">
    <property type="entry name" value="Galactose-binding domain-like"/>
    <property type="match status" value="2"/>
</dbReference>
<gene>
    <name evidence="2" type="ORF">DW780_14670</name>
</gene>
<accession>A0A414HL81</accession>
<dbReference type="InterPro" id="IPR035986">
    <property type="entry name" value="PKD_dom_sf"/>
</dbReference>
<dbReference type="InterPro" id="IPR008979">
    <property type="entry name" value="Galactose-bd-like_sf"/>
</dbReference>
<dbReference type="EMBL" id="QSJP01000012">
    <property type="protein sequence ID" value="RHD87195.1"/>
    <property type="molecule type" value="Genomic_DNA"/>
</dbReference>
<evidence type="ECO:0000313" key="2">
    <source>
        <dbReference type="EMBL" id="RHD87195.1"/>
    </source>
</evidence>